<dbReference type="InterPro" id="IPR020471">
    <property type="entry name" value="AKR"/>
</dbReference>
<dbReference type="Pfam" id="PF13187">
    <property type="entry name" value="Fer4_9"/>
    <property type="match status" value="1"/>
</dbReference>
<feature type="domain" description="4Fe-4S ferredoxin-type" evidence="4">
    <location>
        <begin position="333"/>
        <end position="362"/>
    </location>
</feature>
<name>C7N6Z3_SLAHD</name>
<dbReference type="Proteomes" id="UP000002026">
    <property type="component" value="Chromosome"/>
</dbReference>
<gene>
    <name evidence="5" type="ordered locus">Shel_16590</name>
</gene>
<evidence type="ECO:0000256" key="1">
    <source>
        <dbReference type="ARBA" id="ARBA00022723"/>
    </source>
</evidence>
<evidence type="ECO:0000313" key="6">
    <source>
        <dbReference type="Proteomes" id="UP000002026"/>
    </source>
</evidence>
<keyword evidence="3" id="KW-0411">Iron-sulfur</keyword>
<dbReference type="PANTHER" id="PTHR43312:SF2">
    <property type="entry name" value="OXIDOREDUCTASE"/>
    <property type="match status" value="1"/>
</dbReference>
<dbReference type="GO" id="GO:0046872">
    <property type="term" value="F:metal ion binding"/>
    <property type="evidence" value="ECO:0007669"/>
    <property type="project" value="UniProtKB-KW"/>
</dbReference>
<dbReference type="InterPro" id="IPR053135">
    <property type="entry name" value="AKR2_Oxidoreductase"/>
</dbReference>
<dbReference type="InterPro" id="IPR036812">
    <property type="entry name" value="NAD(P)_OxRdtase_dom_sf"/>
</dbReference>
<dbReference type="STRING" id="471855.Shel_16590"/>
<dbReference type="CDD" id="cd19096">
    <property type="entry name" value="AKR_Fe-S_oxidoreductase"/>
    <property type="match status" value="1"/>
</dbReference>
<evidence type="ECO:0000256" key="2">
    <source>
        <dbReference type="ARBA" id="ARBA00023004"/>
    </source>
</evidence>
<dbReference type="PROSITE" id="PS00198">
    <property type="entry name" value="4FE4S_FER_1"/>
    <property type="match status" value="2"/>
</dbReference>
<dbReference type="InterPro" id="IPR017900">
    <property type="entry name" value="4Fe4S_Fe_S_CS"/>
</dbReference>
<dbReference type="AlphaFoldDB" id="C7N6Z3"/>
<evidence type="ECO:0000256" key="3">
    <source>
        <dbReference type="ARBA" id="ARBA00023014"/>
    </source>
</evidence>
<protein>
    <submittedName>
        <fullName evidence="5">Predicted oxidoreductase of aldo/keto reductase family</fullName>
    </submittedName>
</protein>
<dbReference type="PROSITE" id="PS51379">
    <property type="entry name" value="4FE4S_FER_2"/>
    <property type="match status" value="1"/>
</dbReference>
<accession>C7N6Z3</accession>
<evidence type="ECO:0000259" key="4">
    <source>
        <dbReference type="PROSITE" id="PS51379"/>
    </source>
</evidence>
<dbReference type="SUPFAM" id="SSF51430">
    <property type="entry name" value="NAD(P)-linked oxidoreductase"/>
    <property type="match status" value="1"/>
</dbReference>
<organism evidence="5 6">
    <name type="scientific">Slackia heliotrinireducens (strain ATCC 29202 / DSM 20476 / NCTC 11029 / RHS 1)</name>
    <name type="common">Peptococcus heliotrinreducens</name>
    <dbReference type="NCBI Taxonomy" id="471855"/>
    <lineage>
        <taxon>Bacteria</taxon>
        <taxon>Bacillati</taxon>
        <taxon>Actinomycetota</taxon>
        <taxon>Coriobacteriia</taxon>
        <taxon>Eggerthellales</taxon>
        <taxon>Eggerthellaceae</taxon>
        <taxon>Slackia</taxon>
    </lineage>
</organism>
<dbReference type="Gene3D" id="3.30.70.20">
    <property type="match status" value="1"/>
</dbReference>
<dbReference type="GO" id="GO:0051536">
    <property type="term" value="F:iron-sulfur cluster binding"/>
    <property type="evidence" value="ECO:0007669"/>
    <property type="project" value="UniProtKB-KW"/>
</dbReference>
<dbReference type="Pfam" id="PF00248">
    <property type="entry name" value="Aldo_ket_red"/>
    <property type="match status" value="1"/>
</dbReference>
<dbReference type="PRINTS" id="PR00069">
    <property type="entry name" value="ALDKETRDTASE"/>
</dbReference>
<proteinExistence type="predicted"/>
<dbReference type="GO" id="GO:0016491">
    <property type="term" value="F:oxidoreductase activity"/>
    <property type="evidence" value="ECO:0007669"/>
    <property type="project" value="InterPro"/>
</dbReference>
<keyword evidence="6" id="KW-1185">Reference proteome</keyword>
<sequence length="370" mass="41141">MSYLGESIPKLGFGLMRLPKLEDGTDDVEQVKQMVDAFLDAGLTYFDTARAYGSSEATIKAALVDRYPRESYQLATKNAAWIGEKTAEEAKADFDVSLETTGAGYFDFYLIHNVGNNRTKVFDDFGMWDFVKQLKAEGKVKHIGFSLHDTADELERIIGLHPEMEFVQLQINYADWENEAIQSRKCYEVARKHGLPVIIMEPVRGGTLADPPAVVADVLNGSGSNMTPVEWALRFVWGLEGTITTLSGMSSLEQMRQNIATYQAFKPLTEAERSTLEKAQRALADAIAVPCTSCKYCMKECPMNINIAGIFDAVNRGAQFGNDRAKRTYKMNVQSYGKASDCIHCGQCEDACPQHIAVMDELEKAAELFE</sequence>
<dbReference type="EMBL" id="CP001684">
    <property type="protein sequence ID" value="ACV22678.1"/>
    <property type="molecule type" value="Genomic_DNA"/>
</dbReference>
<dbReference type="RefSeq" id="WP_012798780.1">
    <property type="nucleotide sequence ID" value="NC_013165.1"/>
</dbReference>
<keyword evidence="2" id="KW-0408">Iron</keyword>
<dbReference type="SUPFAM" id="SSF46548">
    <property type="entry name" value="alpha-helical ferredoxin"/>
    <property type="match status" value="1"/>
</dbReference>
<reference evidence="5 6" key="1">
    <citation type="journal article" date="2009" name="Stand. Genomic Sci.">
        <title>Complete genome sequence of Slackia heliotrinireducens type strain (RHS 1).</title>
        <authorList>
            <person name="Pukall R."/>
            <person name="Lapidus A."/>
            <person name="Nolan M."/>
            <person name="Copeland A."/>
            <person name="Glavina Del Rio T."/>
            <person name="Lucas S."/>
            <person name="Chen F."/>
            <person name="Tice H."/>
            <person name="Cheng J.F."/>
            <person name="Chertkov O."/>
            <person name="Bruce D."/>
            <person name="Goodwin L."/>
            <person name="Kuske C."/>
            <person name="Brettin T."/>
            <person name="Detter J.C."/>
            <person name="Han C."/>
            <person name="Pitluck S."/>
            <person name="Pati A."/>
            <person name="Mavrommatis K."/>
            <person name="Ivanova N."/>
            <person name="Ovchinnikova G."/>
            <person name="Chen A."/>
            <person name="Palaniappan K."/>
            <person name="Schneider S."/>
            <person name="Rohde M."/>
            <person name="Chain P."/>
            <person name="D'haeseleer P."/>
            <person name="Goker M."/>
            <person name="Bristow J."/>
            <person name="Eisen J.A."/>
            <person name="Markowitz V."/>
            <person name="Kyrpides N.C."/>
            <person name="Klenk H.P."/>
            <person name="Hugenholtz P."/>
        </authorList>
    </citation>
    <scope>NUCLEOTIDE SEQUENCE [LARGE SCALE GENOMIC DNA]</scope>
    <source>
        <strain evidence="6">ATCC 29202 / DSM 20476 / NCTC 11029 / RHS 1</strain>
    </source>
</reference>
<dbReference type="PANTHER" id="PTHR43312">
    <property type="entry name" value="D-THREO-ALDOSE 1-DEHYDROGENASE"/>
    <property type="match status" value="1"/>
</dbReference>
<dbReference type="KEGG" id="shi:Shel_16590"/>
<dbReference type="eggNOG" id="COG1453">
    <property type="taxonomic scope" value="Bacteria"/>
</dbReference>
<dbReference type="Gene3D" id="3.20.20.100">
    <property type="entry name" value="NADP-dependent oxidoreductase domain"/>
    <property type="match status" value="1"/>
</dbReference>
<evidence type="ECO:0000313" key="5">
    <source>
        <dbReference type="EMBL" id="ACV22678.1"/>
    </source>
</evidence>
<dbReference type="HOGENOM" id="CLU_023205_3_2_11"/>
<dbReference type="InterPro" id="IPR023210">
    <property type="entry name" value="NADP_OxRdtase_dom"/>
</dbReference>
<dbReference type="InterPro" id="IPR017896">
    <property type="entry name" value="4Fe4S_Fe-S-bd"/>
</dbReference>
<keyword evidence="1" id="KW-0479">Metal-binding</keyword>